<dbReference type="GO" id="GO:0005737">
    <property type="term" value="C:cytoplasm"/>
    <property type="evidence" value="ECO:0007669"/>
    <property type="project" value="UniProtKB-SubCell"/>
</dbReference>
<dbReference type="InterPro" id="IPR013783">
    <property type="entry name" value="Ig-like_fold"/>
</dbReference>
<dbReference type="InterPro" id="IPR033304">
    <property type="entry name" value="DLEC1"/>
</dbReference>
<evidence type="ECO:0008006" key="11">
    <source>
        <dbReference type="Google" id="ProtNLM"/>
    </source>
</evidence>
<protein>
    <recommendedName>
        <fullName evidence="11">Deleted in lung and esophageal cancer protein 1</fullName>
    </recommendedName>
</protein>
<evidence type="ECO:0000256" key="2">
    <source>
        <dbReference type="ARBA" id="ARBA00004496"/>
    </source>
</evidence>
<keyword evidence="3" id="KW-0963">Cytoplasm</keyword>
<dbReference type="GeneID" id="114784586"/>
<dbReference type="GO" id="GO:0008285">
    <property type="term" value="P:negative regulation of cell population proliferation"/>
    <property type="evidence" value="ECO:0007669"/>
    <property type="project" value="InterPro"/>
</dbReference>
<dbReference type="Pfam" id="PF22544">
    <property type="entry name" value="HYDIN_VesB_CFA65-like_Ig"/>
    <property type="match status" value="1"/>
</dbReference>
<evidence type="ECO:0000256" key="4">
    <source>
        <dbReference type="ARBA" id="ARBA00023069"/>
    </source>
</evidence>
<reference evidence="9" key="2">
    <citation type="submission" date="2025-08" db="UniProtKB">
        <authorList>
            <consortium name="Ensembl"/>
        </authorList>
    </citation>
    <scope>IDENTIFICATION</scope>
</reference>
<gene>
    <name evidence="9" type="primary">DLEC1</name>
</gene>
<dbReference type="InterPro" id="IPR053879">
    <property type="entry name" value="HYDIN_VesB_CFA65-like_Ig"/>
</dbReference>
<name>A0AAY4B3G9_9TELE</name>
<dbReference type="PANTHER" id="PTHR46348:SF1">
    <property type="entry name" value="DELETED IN LUNG AND ESOPHAGEAL CANCER PROTEIN 1"/>
    <property type="match status" value="1"/>
</dbReference>
<dbReference type="Pfam" id="PF23316">
    <property type="entry name" value="Ig_DLEC1_6th"/>
    <property type="match status" value="1"/>
</dbReference>
<evidence type="ECO:0000256" key="1">
    <source>
        <dbReference type="ARBA" id="ARBA00004138"/>
    </source>
</evidence>
<organism evidence="9 10">
    <name type="scientific">Denticeps clupeoides</name>
    <name type="common">denticle herring</name>
    <dbReference type="NCBI Taxonomy" id="299321"/>
    <lineage>
        <taxon>Eukaryota</taxon>
        <taxon>Metazoa</taxon>
        <taxon>Chordata</taxon>
        <taxon>Craniata</taxon>
        <taxon>Vertebrata</taxon>
        <taxon>Euteleostomi</taxon>
        <taxon>Actinopterygii</taxon>
        <taxon>Neopterygii</taxon>
        <taxon>Teleostei</taxon>
        <taxon>Clupei</taxon>
        <taxon>Clupeiformes</taxon>
        <taxon>Denticipitoidei</taxon>
        <taxon>Denticipitidae</taxon>
        <taxon>Denticeps</taxon>
    </lineage>
</organism>
<comment type="subcellular location">
    <subcellularLocation>
        <location evidence="1">Cell projection</location>
        <location evidence="1">Cilium</location>
    </subcellularLocation>
    <subcellularLocation>
        <location evidence="2">Cytoplasm</location>
    </subcellularLocation>
</comment>
<dbReference type="InterPro" id="IPR059041">
    <property type="entry name" value="Ig_DLEC1_1"/>
</dbReference>
<evidence type="ECO:0000313" key="10">
    <source>
        <dbReference type="Proteomes" id="UP000694580"/>
    </source>
</evidence>
<dbReference type="PANTHER" id="PTHR46348">
    <property type="entry name" value="DELETED IN LUNG AND ESOPHAGEAL CANCER PROTEIN 1"/>
    <property type="match status" value="1"/>
</dbReference>
<proteinExistence type="predicted"/>
<keyword evidence="10" id="KW-1185">Reference proteome</keyword>
<feature type="region of interest" description="Disordered" evidence="6">
    <location>
        <begin position="1240"/>
        <end position="1261"/>
    </location>
</feature>
<feature type="domain" description="Deleted in lung and esophageal cancer protein 1 Ig-like" evidence="8">
    <location>
        <begin position="307"/>
        <end position="401"/>
    </location>
</feature>
<feature type="domain" description="HYDIN/VesB/CFA65-like Ig-like" evidence="7">
    <location>
        <begin position="1549"/>
        <end position="1637"/>
    </location>
</feature>
<keyword evidence="4" id="KW-0969">Cilium</keyword>
<dbReference type="GO" id="GO:0005929">
    <property type="term" value="C:cilium"/>
    <property type="evidence" value="ECO:0007669"/>
    <property type="project" value="UniProtKB-SubCell"/>
</dbReference>
<evidence type="ECO:0000256" key="5">
    <source>
        <dbReference type="ARBA" id="ARBA00023273"/>
    </source>
</evidence>
<evidence type="ECO:0000259" key="7">
    <source>
        <dbReference type="Pfam" id="PF22544"/>
    </source>
</evidence>
<evidence type="ECO:0000256" key="3">
    <source>
        <dbReference type="ARBA" id="ARBA00022490"/>
    </source>
</evidence>
<dbReference type="Proteomes" id="UP000694580">
    <property type="component" value="Chromosome 2"/>
</dbReference>
<dbReference type="Gene3D" id="2.60.40.10">
    <property type="entry name" value="Immunoglobulins"/>
    <property type="match status" value="8"/>
</dbReference>
<evidence type="ECO:0000256" key="6">
    <source>
        <dbReference type="SAM" id="MobiDB-lite"/>
    </source>
</evidence>
<keyword evidence="5" id="KW-0966">Cell projection</keyword>
<dbReference type="Pfam" id="PF23277">
    <property type="entry name" value="Ig_Dlec1_1"/>
    <property type="match status" value="1"/>
</dbReference>
<evidence type="ECO:0000313" key="9">
    <source>
        <dbReference type="Ensembl" id="ENSDCDP00010015533.1"/>
    </source>
</evidence>
<feature type="compositionally biased region" description="Polar residues" evidence="6">
    <location>
        <begin position="1461"/>
        <end position="1471"/>
    </location>
</feature>
<reference evidence="9 10" key="1">
    <citation type="submission" date="2020-06" db="EMBL/GenBank/DDBJ databases">
        <authorList>
            <consortium name="Wellcome Sanger Institute Data Sharing"/>
        </authorList>
    </citation>
    <scope>NUCLEOTIDE SEQUENCE [LARGE SCALE GENOMIC DNA]</scope>
</reference>
<feature type="region of interest" description="Disordered" evidence="6">
    <location>
        <begin position="1458"/>
        <end position="1477"/>
    </location>
</feature>
<reference evidence="9" key="3">
    <citation type="submission" date="2025-09" db="UniProtKB">
        <authorList>
            <consortium name="Ensembl"/>
        </authorList>
    </citation>
    <scope>IDENTIFICATION</scope>
</reference>
<dbReference type="GO" id="GO:0015631">
    <property type="term" value="F:tubulin binding"/>
    <property type="evidence" value="ECO:0007669"/>
    <property type="project" value="TreeGrafter"/>
</dbReference>
<dbReference type="RefSeq" id="XP_028825909.1">
    <property type="nucleotide sequence ID" value="XM_028970076.1"/>
</dbReference>
<dbReference type="GeneTree" id="ENSGT00940000165361"/>
<evidence type="ECO:0000259" key="8">
    <source>
        <dbReference type="Pfam" id="PF23277"/>
    </source>
</evidence>
<dbReference type="Ensembl" id="ENSDCDT00010016406.1">
    <property type="protein sequence ID" value="ENSDCDP00010015533.1"/>
    <property type="gene ID" value="ENSDCDG00010007089.1"/>
</dbReference>
<accession>A0AAY4B3G9</accession>
<sequence>MLENASDPPMDRHRPASGESQEISYLLASIFKDVYTSDVIGKDTVANLTKSRQGGNRFQDRYVEELQKARAEYGQRLRDADVLEKHIVQARVRATAAEERTRSRMLEDLGGSYHQVDLPAVRSAFKCCVDNHLLKSNHLICPEDYITEQVPYRKPPQGKSAPGFANPTTSYVKHTCNLPQDDGFAVISPQGGAEQNLLDGSETTMTFTSSSQEYGTKTSLPTPSQKPAFVRKSSWKRQPNTKRRAEEREDVLKLKERQNFLRNPRFLTPSAERGCKSLILSKKMEESKAAANEALVEERPEASVPIFLANPAVVFFTDYSVGQVYETTIALRNMTAISQHVRVIPPASPYFSIGLGKFPGEGGIVAAGMCCQYTVRFAPDSLEDYEDFIVVETRSCQPLIVPVEARRPPPILTLPAELDCGYCLVGGVKFIEVLCQNEGFSAGTFCIMPRKQWPAFDLKSVVKASYAEGLPFAVCPSLFELLPGQATVLEVVFFPSTAELFSQDFTIVCDNCHVKHITLQGQGQMIALDLVSVTGGEDLPAVGELRDVTANHFVRFGSTNPYSVLRKKMVIRNNGHIELPFHWSIMKPILQQHEEGADLSYIQRHIATDNAFLISPASGILKPLEDHEFLLTYHPQRLIDYHSLCHLVIINAREPPRQVPEEGAAQTIETEQMCSEVVMEVEVKGSTEPYKVLLEPCTIILSEEIYVHTTMIKTFKMWNHSKSVIRFEWECTRDCHTMEVEPPTGEIVANDFIELSLAITGGKPEHFSSVLFCHVQHYPQPLGLHINATFKGPELTIDVPSVDLGLMGLGEETDSRFNIINHSHLEAQWSLDQHSTSGQLVLDPREGLLAPFASCKVKMFFKALLCQNFESNLELVVKEGTGCKLLVKGDVQGHDVCLLSCEMVFPNLYVGVPETSTVTIFNQTQLPAHFRWGPVFGKQASLCTASFVPASGTLASQAKLEVMVSFTAHTDEEITGISAVCEVKEMENPPVLHFSSKAKPLSVSYSLPDSANSSALVLDFGDKLTLGVPVTRTLKLTNETAIPASFSVEAEYFKAYRPSESQFRHIYMRRPLHSVQAKKIEEKAYDDFVKDLLSLGKGAVLFVQPDSGTLGPFQTHTINITAFTNMWGDYQDLLICKAGDLEPTCIPVQMAVRGCPLYFQMTGPHPEKQNEGPIIRFGTHMSGGDTVSRSLRLNNTSPYDIRVDWETFNWDPLDRKLLDMVVACGEPFPLKDADGNEVVGRRLSSSENSPPTWDRSHTPSSKISCSSLSTVYSEPTGDHLEEEQIMSPFVHGPERKLFSVFLRAHEGNASDYPFCITPQQIVVPAGGCSIMHVSFTPLSLSDQPKDSECLGFALGFMSLDSRVASCVPGKVERAQGYRMEPLRLDLQASVKPATLLVQMEDDEKILKFWAVASNLIEEEDQKEATVVARTIQLKNLTEMPLCFRLSCQPPFSVLQPRAVSRTGSSHGQPAESQPLRLPPQHNMQVKVGFHSSVSLLDYVNRRPEELPPSVTLVCGDSGEKNLCFHQTLILHFTNNSVQMVPLLAHLALPALRLSSDNVDFGICHVGQPQIKEVHLYNQGGSSSSWNTFIEEASGRGVFRVRPDCGVLKPMKQSGSSQPLQICFTASDQEEFTAIITIRGMLGEASLRLQVVGRGSLDEKHIHAGAW</sequence>